<dbReference type="PANTHER" id="PTHR42736:SF1">
    <property type="entry name" value="PROTEIN-GLUTAMINE GAMMA-GLUTAMYLTRANSFERASE"/>
    <property type="match status" value="1"/>
</dbReference>
<sequence length="829" mass="84913">MTANGQLFRTVWLPAVLVAVLVLSAAVAVDAAFRAPVTAWLVPAAGPAVVGLGAAAVVRSLGPRMLRPLLAGLLAAGWFWCRQWWPETLMVGLVPQPETLAAIATSTADLRETIWTGTIPVETSAPLLAGVGAVLALTALVTDAIAVGLRCPAIAGLPPLALIAGAAAITAGSTPWPALALAAAAWLGLLAADTGSGASSPSAGAIGVETVSTGGAADAGGRRAAGWDWTAGGRWAAGWGTVAAAGVSVGALIVAQLTLPFLSAGLAPEGQRFILGQGTGPVNPAADLSQELRSGQGYAGITYETDDGLGVYLRTAVVDDVMASPWDANPPQYAGDPTNTSFYPAAAHLAEIEGGDVGDASDVSDGGDAGDAAGTDGTADGGATPSWDLVSLTLDGWTGNWAPLPDQTVAIEPIVGEWGWQVDPTTFSAYRQEASPVEISYQTAVLPLDLTLEELADRAGAVAPQGVYNRWGADPELEGSAVQELAEDLTAGTDNPVEQAVALQDHLLSDEFTYSETAPVEQGYDGSGLELTEQFLEAGAGYCIHFASAMVMMAQSVDIPARVVVGYAPVGAVDGRHRVTADRAHAWPELYIDQVGWVPFEPTQSVGRVPSYAQSEDTAEPTASPDPSVEGQGAFPSPSASEETESPGDDAGPDATARPGTPGAPGVPVGVLLALAGTVLAVMLLLVLPRGLRHRRRQTRLSSGSAPRAWAEVEDTAVDLGLGRKPHESEQAFVSRLTAVASVSDAPAVDVVAGMAGRSPDLEAAADTLVEAITWLRYAPAGAPPPEGAEDVAAAARVIIAGLEDASDPAGRRRARWFPRSLVPESLRR</sequence>
<protein>
    <submittedName>
        <fullName evidence="1">Transglutaminase family protein</fullName>
    </submittedName>
</protein>
<dbReference type="SUPFAM" id="SSF54001">
    <property type="entry name" value="Cysteine proteinases"/>
    <property type="match status" value="1"/>
</dbReference>
<dbReference type="InterPro" id="IPR052901">
    <property type="entry name" value="Bact_TGase-like"/>
</dbReference>
<reference evidence="1 2" key="1">
    <citation type="submission" date="2024-09" db="EMBL/GenBank/DDBJ databases">
        <authorList>
            <person name="Sun Q."/>
            <person name="Mori K."/>
        </authorList>
    </citation>
    <scope>NUCLEOTIDE SEQUENCE [LARGE SCALE GENOMIC DNA]</scope>
    <source>
        <strain evidence="1 2">CCM 7609</strain>
    </source>
</reference>
<dbReference type="EMBL" id="JBHMFI010000002">
    <property type="protein sequence ID" value="MFB9074585.1"/>
    <property type="molecule type" value="Genomic_DNA"/>
</dbReference>
<dbReference type="Gene3D" id="3.10.620.30">
    <property type="match status" value="1"/>
</dbReference>
<evidence type="ECO:0000313" key="1">
    <source>
        <dbReference type="EMBL" id="MFB9074585.1"/>
    </source>
</evidence>
<proteinExistence type="predicted"/>
<keyword evidence="2" id="KW-1185">Reference proteome</keyword>
<name>A0ABV5G6L4_9MICC</name>
<dbReference type="Pfam" id="PF11992">
    <property type="entry name" value="TgpA_N"/>
    <property type="match status" value="1"/>
</dbReference>
<dbReference type="Proteomes" id="UP001589575">
    <property type="component" value="Unassembled WGS sequence"/>
</dbReference>
<dbReference type="PANTHER" id="PTHR42736">
    <property type="entry name" value="PROTEIN-GLUTAMINE GAMMA-GLUTAMYLTRANSFERASE"/>
    <property type="match status" value="1"/>
</dbReference>
<dbReference type="InterPro" id="IPR038765">
    <property type="entry name" value="Papain-like_cys_pep_sf"/>
</dbReference>
<dbReference type="InterPro" id="IPR002931">
    <property type="entry name" value="Transglutaminase-like"/>
</dbReference>
<evidence type="ECO:0000313" key="2">
    <source>
        <dbReference type="Proteomes" id="UP001589575"/>
    </source>
</evidence>
<organism evidence="1 2">
    <name type="scientific">Citricoccus parietis</name>
    <dbReference type="NCBI Taxonomy" id="592307"/>
    <lineage>
        <taxon>Bacteria</taxon>
        <taxon>Bacillati</taxon>
        <taxon>Actinomycetota</taxon>
        <taxon>Actinomycetes</taxon>
        <taxon>Micrococcales</taxon>
        <taxon>Micrococcaceae</taxon>
        <taxon>Citricoccus</taxon>
    </lineage>
</organism>
<dbReference type="Pfam" id="PF01841">
    <property type="entry name" value="Transglut_core"/>
    <property type="match status" value="1"/>
</dbReference>
<comment type="caution">
    <text evidence="1">The sequence shown here is derived from an EMBL/GenBank/DDBJ whole genome shotgun (WGS) entry which is preliminary data.</text>
</comment>
<accession>A0ABV5G6L4</accession>
<dbReference type="SMART" id="SM00460">
    <property type="entry name" value="TGc"/>
    <property type="match status" value="1"/>
</dbReference>
<dbReference type="InterPro" id="IPR021878">
    <property type="entry name" value="TgpA_N"/>
</dbReference>
<gene>
    <name evidence="1" type="ORF">ACFFX0_26700</name>
</gene>